<protein>
    <submittedName>
        <fullName evidence="2">Uncharacterized protein</fullName>
    </submittedName>
</protein>
<accession>A0ABQ5EHA8</accession>
<comment type="caution">
    <text evidence="2">The sequence shown here is derived from an EMBL/GenBank/DDBJ whole genome shotgun (WGS) entry which is preliminary data.</text>
</comment>
<proteinExistence type="predicted"/>
<organism evidence="2 3">
    <name type="scientific">Tanacetum coccineum</name>
    <dbReference type="NCBI Taxonomy" id="301880"/>
    <lineage>
        <taxon>Eukaryota</taxon>
        <taxon>Viridiplantae</taxon>
        <taxon>Streptophyta</taxon>
        <taxon>Embryophyta</taxon>
        <taxon>Tracheophyta</taxon>
        <taxon>Spermatophyta</taxon>
        <taxon>Magnoliopsida</taxon>
        <taxon>eudicotyledons</taxon>
        <taxon>Gunneridae</taxon>
        <taxon>Pentapetalae</taxon>
        <taxon>asterids</taxon>
        <taxon>campanulids</taxon>
        <taxon>Asterales</taxon>
        <taxon>Asteraceae</taxon>
        <taxon>Asteroideae</taxon>
        <taxon>Anthemideae</taxon>
        <taxon>Anthemidinae</taxon>
        <taxon>Tanacetum</taxon>
    </lineage>
</organism>
<reference evidence="2" key="1">
    <citation type="journal article" date="2022" name="Int. J. Mol. Sci.">
        <title>Draft Genome of Tanacetum Coccineum: Genomic Comparison of Closely Related Tanacetum-Family Plants.</title>
        <authorList>
            <person name="Yamashiro T."/>
            <person name="Shiraishi A."/>
            <person name="Nakayama K."/>
            <person name="Satake H."/>
        </authorList>
    </citation>
    <scope>NUCLEOTIDE SEQUENCE</scope>
</reference>
<dbReference type="Proteomes" id="UP001151760">
    <property type="component" value="Unassembled WGS sequence"/>
</dbReference>
<sequence>DASKHGRNLKQGKQSSIFKESNFDDEGFNADRDEVFKDIKGDTEQVISAAANEVPTGDAVNIVGTEVNTASAPVTTTGVSVSTAKPINTASINITTAEPITPLTTTTVFEDEDLIIAQTLVKMRSEKSKVRGVVMQESSETATRPTVLIGHINLESIISNMYA</sequence>
<reference evidence="2" key="2">
    <citation type="submission" date="2022-01" db="EMBL/GenBank/DDBJ databases">
        <authorList>
            <person name="Yamashiro T."/>
            <person name="Shiraishi A."/>
            <person name="Satake H."/>
            <person name="Nakayama K."/>
        </authorList>
    </citation>
    <scope>NUCLEOTIDE SEQUENCE</scope>
</reference>
<evidence type="ECO:0000256" key="1">
    <source>
        <dbReference type="SAM" id="MobiDB-lite"/>
    </source>
</evidence>
<evidence type="ECO:0000313" key="3">
    <source>
        <dbReference type="Proteomes" id="UP001151760"/>
    </source>
</evidence>
<feature type="region of interest" description="Disordered" evidence="1">
    <location>
        <begin position="1"/>
        <end position="29"/>
    </location>
</feature>
<evidence type="ECO:0000313" key="2">
    <source>
        <dbReference type="EMBL" id="GJT50290.1"/>
    </source>
</evidence>
<feature type="non-terminal residue" evidence="2">
    <location>
        <position position="1"/>
    </location>
</feature>
<name>A0ABQ5EHA8_9ASTR</name>
<dbReference type="EMBL" id="BQNB010016308">
    <property type="protein sequence ID" value="GJT50290.1"/>
    <property type="molecule type" value="Genomic_DNA"/>
</dbReference>
<keyword evidence="3" id="KW-1185">Reference proteome</keyword>
<gene>
    <name evidence="2" type="ORF">Tco_0976447</name>
</gene>
<feature type="compositionally biased region" description="Basic residues" evidence="1">
    <location>
        <begin position="1"/>
        <end position="10"/>
    </location>
</feature>